<evidence type="ECO:0000259" key="1">
    <source>
        <dbReference type="Pfam" id="PF23871"/>
    </source>
</evidence>
<dbReference type="Pfam" id="PF23871">
    <property type="entry name" value="DUF7226"/>
    <property type="match status" value="1"/>
</dbReference>
<protein>
    <recommendedName>
        <fullName evidence="1">DUF7226 domain-containing protein</fullName>
    </recommendedName>
</protein>
<dbReference type="InterPro" id="IPR055650">
    <property type="entry name" value="DUF7226"/>
</dbReference>
<evidence type="ECO:0000313" key="2">
    <source>
        <dbReference type="EMBL" id="AGM26298.1"/>
    </source>
</evidence>
<dbReference type="EMBL" id="CP005078">
    <property type="protein sequence ID" value="AGM26298.1"/>
    <property type="molecule type" value="Genomic_DNA"/>
</dbReference>
<dbReference type="AlphaFoldDB" id="R4U6Q1"/>
<reference evidence="2 3" key="1">
    <citation type="journal article" date="2013" name="Genome Biol. Evol.">
        <title>Complete genomes of two dipteran-associated spiroplasmas provided insights into the origin, dynamics, and impacts of viral invasion in spiroplasma.</title>
        <authorList>
            <person name="Ku C."/>
            <person name="Lo W.S."/>
            <person name="Chen L.L."/>
            <person name="Kuo C.H."/>
        </authorList>
    </citation>
    <scope>NUCLEOTIDE SEQUENCE [LARGE SCALE GENOMIC DNA]</scope>
    <source>
        <strain evidence="2">EA-1</strain>
    </source>
</reference>
<dbReference type="OrthoDB" id="9774819at2"/>
<dbReference type="Proteomes" id="UP000013963">
    <property type="component" value="Chromosome"/>
</dbReference>
<dbReference type="RefSeq" id="WP_016340941.1">
    <property type="nucleotide sequence ID" value="NC_021284.1"/>
</dbReference>
<accession>R4U6Q1</accession>
<dbReference type="STRING" id="1276229.SSYRP_v1c07080"/>
<name>R4U6Q1_9MOLU</name>
<sequence>MKKEIVYKVENNKTIIPQADKLESLYNILVAIEIRPLFYHDIADDIEDLKDKRQWDYYASSLYFLGVANKWIYNKHKFIFINELGSDILKSSDSKRSFINLAKKKLVEYDLFNLDENYLADKLENKYKLSGETISRRIQTIKAWIKIINEI</sequence>
<gene>
    <name evidence="2" type="ORF">SSYRP_v1c07080</name>
</gene>
<proteinExistence type="predicted"/>
<dbReference type="HOGENOM" id="CLU_1730265_0_0_14"/>
<dbReference type="PATRIC" id="fig|1276229.3.peg.703"/>
<feature type="domain" description="DUF7226" evidence="1">
    <location>
        <begin position="51"/>
        <end position="149"/>
    </location>
</feature>
<keyword evidence="3" id="KW-1185">Reference proteome</keyword>
<dbReference type="KEGG" id="ssyr:SSYRP_v1c07080"/>
<organism evidence="2 3">
    <name type="scientific">Spiroplasma syrphidicola EA-1</name>
    <dbReference type="NCBI Taxonomy" id="1276229"/>
    <lineage>
        <taxon>Bacteria</taxon>
        <taxon>Bacillati</taxon>
        <taxon>Mycoplasmatota</taxon>
        <taxon>Mollicutes</taxon>
        <taxon>Entomoplasmatales</taxon>
        <taxon>Spiroplasmataceae</taxon>
        <taxon>Spiroplasma</taxon>
    </lineage>
</organism>
<evidence type="ECO:0000313" key="3">
    <source>
        <dbReference type="Proteomes" id="UP000013963"/>
    </source>
</evidence>